<dbReference type="RefSeq" id="YP_009151620.1">
    <property type="nucleotide sequence ID" value="NC_027374.1"/>
</dbReference>
<feature type="domain" description="DUF7349" evidence="2">
    <location>
        <begin position="4"/>
        <end position="52"/>
    </location>
</feature>
<proteinExistence type="predicted"/>
<feature type="compositionally biased region" description="Basic and acidic residues" evidence="1">
    <location>
        <begin position="21"/>
        <end position="72"/>
    </location>
</feature>
<reference evidence="3 4" key="1">
    <citation type="submission" date="2014-07" db="EMBL/GenBank/DDBJ databases">
        <title>Complete Genome of Bacillus megaterium Myophage Moonbeam.</title>
        <authorList>
            <person name="Cadungog J.N."/>
            <person name="Khatemi B.E."/>
            <person name="Hernandez A.C."/>
            <person name="Everett G.F.K."/>
        </authorList>
    </citation>
    <scope>NUCLEOTIDE SEQUENCE [LARGE SCALE GENOMIC DNA]</scope>
</reference>
<dbReference type="EMBL" id="KM236246">
    <property type="protein sequence ID" value="AIW03455.1"/>
    <property type="molecule type" value="Genomic_DNA"/>
</dbReference>
<evidence type="ECO:0000256" key="1">
    <source>
        <dbReference type="SAM" id="MobiDB-lite"/>
    </source>
</evidence>
<dbReference type="InterPro" id="IPR055773">
    <property type="entry name" value="DUF7349"/>
</dbReference>
<dbReference type="GeneID" id="24608032"/>
<dbReference type="OrthoDB" id="27548at10239"/>
<evidence type="ECO:0000313" key="3">
    <source>
        <dbReference type="EMBL" id="AIW03455.1"/>
    </source>
</evidence>
<sequence length="78" mass="8863">MLVNQALANKLVATEFGDINFNEHGESKDLKPEQEKKLGELPGFEYHEEKAAPKAKEKEEKPEEKEKVEAPKKKASKK</sequence>
<feature type="region of interest" description="Disordered" evidence="1">
    <location>
        <begin position="21"/>
        <end position="78"/>
    </location>
</feature>
<accession>A0A0A0RN06</accession>
<dbReference type="KEGG" id="vg:24608032"/>
<organism evidence="3 4">
    <name type="scientific">Bacillus phage Moonbeam</name>
    <dbReference type="NCBI Taxonomy" id="1540091"/>
    <lineage>
        <taxon>Viruses</taxon>
        <taxon>Duplodnaviria</taxon>
        <taxon>Heunggongvirae</taxon>
        <taxon>Uroviricota</taxon>
        <taxon>Caudoviricetes</taxon>
        <taxon>Herelleviridae</taxon>
        <taxon>Bastillevirinae</taxon>
        <taxon>Moonbeamvirus</taxon>
        <taxon>Moonbeamvirus moonbeam</taxon>
    </lineage>
</organism>
<keyword evidence="4" id="KW-1185">Reference proteome</keyword>
<dbReference type="Pfam" id="PF24040">
    <property type="entry name" value="DUF7349"/>
    <property type="match status" value="1"/>
</dbReference>
<dbReference type="Proteomes" id="UP000030207">
    <property type="component" value="Segment"/>
</dbReference>
<name>A0A0A0RN06_9CAUD</name>
<evidence type="ECO:0000259" key="2">
    <source>
        <dbReference type="Pfam" id="PF24040"/>
    </source>
</evidence>
<gene>
    <name evidence="3" type="ORF">CPT_Moonbeam57</name>
</gene>
<evidence type="ECO:0000313" key="4">
    <source>
        <dbReference type="Proteomes" id="UP000030207"/>
    </source>
</evidence>
<protein>
    <recommendedName>
        <fullName evidence="2">DUF7349 domain-containing protein</fullName>
    </recommendedName>
</protein>